<organism evidence="2 3">
    <name type="scientific">Mycena sanguinolenta</name>
    <dbReference type="NCBI Taxonomy" id="230812"/>
    <lineage>
        <taxon>Eukaryota</taxon>
        <taxon>Fungi</taxon>
        <taxon>Dikarya</taxon>
        <taxon>Basidiomycota</taxon>
        <taxon>Agaricomycotina</taxon>
        <taxon>Agaricomycetes</taxon>
        <taxon>Agaricomycetidae</taxon>
        <taxon>Agaricales</taxon>
        <taxon>Marasmiineae</taxon>
        <taxon>Mycenaceae</taxon>
        <taxon>Mycena</taxon>
    </lineage>
</organism>
<dbReference type="OrthoDB" id="2506088at2759"/>
<dbReference type="EMBL" id="JACAZH010000017">
    <property type="protein sequence ID" value="KAF7347997.1"/>
    <property type="molecule type" value="Genomic_DNA"/>
</dbReference>
<evidence type="ECO:0000256" key="1">
    <source>
        <dbReference type="SAM" id="MobiDB-lite"/>
    </source>
</evidence>
<feature type="compositionally biased region" description="Basic and acidic residues" evidence="1">
    <location>
        <begin position="837"/>
        <end position="861"/>
    </location>
</feature>
<proteinExistence type="predicted"/>
<dbReference type="Proteomes" id="UP000623467">
    <property type="component" value="Unassembled WGS sequence"/>
</dbReference>
<accession>A0A8H7CTT4</accession>
<dbReference type="PANTHER" id="PTHR31912">
    <property type="entry name" value="IP13529P"/>
    <property type="match status" value="1"/>
</dbReference>
<sequence length="977" mass="109486">MRVFLWILRETGARDVPSFDRLRQVQKQIREEYGIPSIPSKSAMGNVFFMNDPRAIIAQDWANPAVRTQMHLYPEIPEDGVDMDLDALSPMYDAISAHYYVNELARLKNGNFVVPIRWLTSARRAASRPTTPLEVDAFGADGPKAGVRRLQTDTDNFIKREMYRGKVHADAFVVAINEAGDATIDDSKTIIIAAADLSDNFLDLQDKKLVPQWSGVQFPLSPQIFAHDEHGKTTRFCIYCNCAPSDNPMQSEICGHIGGKGNKFCRKCHVGGTQEQKTSPDGYHALFEPGDLRTTENTLSELKKQVELACGGVAKRVQELQTQSGVKDVYTQYWIDQILARAAEMRRENADASEASIKSELIQWTCENQEKLYSPFLTLKGFDPAADTPVELLHTILLGAVKYIWHITHTPWSVEKKKTYSMRLQATETEGLSIHAIRANYIMQYAGSLIGRQFKTITQSAVFHVHDLATEDQFIAWKAVGELSALLWVPEIQDMAQYQKDLKVAVGNLLDIIAQIDPSKIMTKIKYHLLAHIDSDAVRFGPLIGVMTEIFESFNAVFRYCSIYSNHLAPSRDIAIQLGRQETVKHQLTGGRWLSKSTGDWVIAGAGVRAFIDKHPILQRLVGWTPEKPREQGETKLAPLKRGVSSRPVELLKTTNAARALNFGQYNGDSEWMRCKTVVSESLDECSVGTWVFAKSHADENVIICGRLVDILCNKSGSSIVVIELFQLLGVRHSHYGMPVLARRDGEITFSILPAKNLKFDFNVQHDCFSAKCAATGVRAIMQERVASDKTENFIIHAQLDRFIVNINSFHNPHLVRATISRDLWAPAPLFENRREKHDKFSARLRETRATKAAKRKETTARKRTRPAPASSDDDELQQQPPRKRGRPTQPTSSGQKAAKKRTKAPTMVSVFHGGTIGLAPDRSRRTIKRTARALEAEAMEAESRRSGDDSSSSEDDSSQNTDSDTEFNSGDDFVLE</sequence>
<evidence type="ECO:0000313" key="2">
    <source>
        <dbReference type="EMBL" id="KAF7347997.1"/>
    </source>
</evidence>
<reference evidence="2" key="1">
    <citation type="submission" date="2020-05" db="EMBL/GenBank/DDBJ databases">
        <title>Mycena genomes resolve the evolution of fungal bioluminescence.</title>
        <authorList>
            <person name="Tsai I.J."/>
        </authorList>
    </citation>
    <scope>NUCLEOTIDE SEQUENCE</scope>
    <source>
        <strain evidence="2">160909Yilan</strain>
    </source>
</reference>
<keyword evidence="3" id="KW-1185">Reference proteome</keyword>
<dbReference type="PANTHER" id="PTHR31912:SF34">
    <property type="entry name" value="NOTOCHORD-RELATED PROTEIN"/>
    <property type="match status" value="1"/>
</dbReference>
<name>A0A8H7CTT4_9AGAR</name>
<gene>
    <name evidence="2" type="ORF">MSAN_01751800</name>
</gene>
<evidence type="ECO:0000313" key="3">
    <source>
        <dbReference type="Proteomes" id="UP000623467"/>
    </source>
</evidence>
<comment type="caution">
    <text evidence="2">The sequence shown here is derived from an EMBL/GenBank/DDBJ whole genome shotgun (WGS) entry which is preliminary data.</text>
</comment>
<dbReference type="AlphaFoldDB" id="A0A8H7CTT4"/>
<feature type="region of interest" description="Disordered" evidence="1">
    <location>
        <begin position="837"/>
        <end position="977"/>
    </location>
</feature>
<protein>
    <submittedName>
        <fullName evidence="2">Uncharacterized protein</fullName>
    </submittedName>
</protein>